<gene>
    <name evidence="2" type="ORF">P5F74_14970</name>
</gene>
<comment type="caution">
    <text evidence="2">The sequence shown here is derived from an EMBL/GenBank/DDBJ whole genome shotgun (WGS) entry which is preliminary data.</text>
</comment>
<evidence type="ECO:0000259" key="1">
    <source>
        <dbReference type="Pfam" id="PF02624"/>
    </source>
</evidence>
<protein>
    <submittedName>
        <fullName evidence="2">YcaO-like family protein</fullName>
    </submittedName>
</protein>
<dbReference type="Pfam" id="PF02624">
    <property type="entry name" value="YcaO"/>
    <property type="match status" value="1"/>
</dbReference>
<evidence type="ECO:0000313" key="2">
    <source>
        <dbReference type="EMBL" id="MED4129436.1"/>
    </source>
</evidence>
<organism evidence="2 3">
    <name type="scientific">Shouchella miscanthi</name>
    <dbReference type="NCBI Taxonomy" id="2598861"/>
    <lineage>
        <taxon>Bacteria</taxon>
        <taxon>Bacillati</taxon>
        <taxon>Bacillota</taxon>
        <taxon>Bacilli</taxon>
        <taxon>Bacillales</taxon>
        <taxon>Bacillaceae</taxon>
        <taxon>Shouchella</taxon>
    </lineage>
</organism>
<reference evidence="2 3" key="1">
    <citation type="submission" date="2023-03" db="EMBL/GenBank/DDBJ databases">
        <title>Bacillus Genome Sequencing.</title>
        <authorList>
            <person name="Dunlap C."/>
        </authorList>
    </citation>
    <scope>NUCLEOTIDE SEQUENCE [LARGE SCALE GENOMIC DNA]</scope>
    <source>
        <strain evidence="2 3">B-4107</strain>
    </source>
</reference>
<evidence type="ECO:0000313" key="3">
    <source>
        <dbReference type="Proteomes" id="UP001341820"/>
    </source>
</evidence>
<sequence>MNRISTRGKNYNIPLCLFHVDRLYTAFKRVGTFKIGNYIGPDTTNSFSVDLKQSIIKANSEGIERRSLMIGSKELISNCTCAYDLINKTTVTLPHKYSVYQVGGDHPCDTTGTAVHYKSEKAINKAILELLEKNSLFLFWYGKKGWLVKDKLDNYIIKYLNNKNLLIKIYFNTEFNPLISVFVIIINTRKEVLSTGTSIGLSFNSTLEKALEEAYLLYWQNGTLEFNSLKRNEPFEYPVFYDYFTGFETKKIPDKFNNDYINLNWRIIIDCLPSWIQDLNLLYLQNSSNHNLKCVKVFSHSLYNHVPLKIYINPKIAINQNTLRLNQNDLNEIPECIFV</sequence>
<dbReference type="InterPro" id="IPR003776">
    <property type="entry name" value="YcaO-like_dom"/>
</dbReference>
<keyword evidence="3" id="KW-1185">Reference proteome</keyword>
<proteinExistence type="predicted"/>
<feature type="domain" description="YcaO" evidence="1">
    <location>
        <begin position="78"/>
        <end position="215"/>
    </location>
</feature>
<name>A0ABU6NNB0_9BACI</name>
<dbReference type="RefSeq" id="WP_328238083.1">
    <property type="nucleotide sequence ID" value="NZ_JAROAS010000034.1"/>
</dbReference>
<dbReference type="EMBL" id="JAROAS010000034">
    <property type="protein sequence ID" value="MED4129436.1"/>
    <property type="molecule type" value="Genomic_DNA"/>
</dbReference>
<accession>A0ABU6NNB0</accession>
<dbReference type="Proteomes" id="UP001341820">
    <property type="component" value="Unassembled WGS sequence"/>
</dbReference>